<sequence length="207" mass="23096">MEKLELIRQSLMPINDALPTLLPQARLRSLSAMNTLGTPRIKYPKLYADNFNATLRAEIADEPIDGWKLTKSTSCLHLRNISSGLKLRFLKKFKFEGSVPPAGTNLRRREAWVQPAMFDQELSGKKPLSNSEIVLVWTEANGIFHCSAYQPTGTGRFPKGAPCIALMVLQMGEGFNGMAFNGDDEENELLVPRSNTIVQEEKEETNG</sequence>
<evidence type="ECO:0000313" key="2">
    <source>
        <dbReference type="Proteomes" id="UP000033567"/>
    </source>
</evidence>
<proteinExistence type="predicted"/>
<reference evidence="1 2" key="1">
    <citation type="submission" date="2014-12" db="EMBL/GenBank/DDBJ databases">
        <title>Comparative genomics of the lactic acid bacteria isolated from the honey bee gut.</title>
        <authorList>
            <person name="Ellegaard K.M."/>
            <person name="Tamarit D."/>
            <person name="Javelind E."/>
            <person name="Olofsson T."/>
            <person name="Andersson S.G."/>
            <person name="Vasquez A."/>
        </authorList>
    </citation>
    <scope>NUCLEOTIDE SEQUENCE [LARGE SCALE GENOMIC DNA]</scope>
    <source>
        <strain evidence="1 2">Bin7</strain>
    </source>
</reference>
<dbReference type="Proteomes" id="UP000033567">
    <property type="component" value="Unassembled WGS sequence"/>
</dbReference>
<evidence type="ECO:0000313" key="1">
    <source>
        <dbReference type="EMBL" id="KJY52199.1"/>
    </source>
</evidence>
<comment type="caution">
    <text evidence="1">The sequence shown here is derived from an EMBL/GenBank/DDBJ whole genome shotgun (WGS) entry which is preliminary data.</text>
</comment>
<dbReference type="RefSeq" id="WP_045935025.1">
    <property type="nucleotide sequence ID" value="NZ_KQ033885.1"/>
</dbReference>
<dbReference type="EMBL" id="JWMF01000003">
    <property type="protein sequence ID" value="KJY52199.1"/>
    <property type="molecule type" value="Genomic_DNA"/>
</dbReference>
<name>A0A0F4L1W2_9BIFI</name>
<keyword evidence="2" id="KW-1185">Reference proteome</keyword>
<gene>
    <name evidence="1" type="ORF">JF70_02880</name>
</gene>
<accession>A0A0F4L1W2</accession>
<dbReference type="PATRIC" id="fig|1684.5.peg.304"/>
<protein>
    <submittedName>
        <fullName evidence="1">Uncharacterized protein</fullName>
    </submittedName>
</protein>
<dbReference type="AlphaFoldDB" id="A0A0F4L1W2"/>
<organism evidence="1 2">
    <name type="scientific">Bifidobacterium mellis</name>
    <dbReference type="NCBI Taxonomy" id="1293823"/>
    <lineage>
        <taxon>Bacteria</taxon>
        <taxon>Bacillati</taxon>
        <taxon>Actinomycetota</taxon>
        <taxon>Actinomycetes</taxon>
        <taxon>Bifidobacteriales</taxon>
        <taxon>Bifidobacteriaceae</taxon>
        <taxon>Bifidobacterium</taxon>
    </lineage>
</organism>